<protein>
    <submittedName>
        <fullName evidence="1">Uncharacterized protein</fullName>
    </submittedName>
</protein>
<dbReference type="Gene3D" id="3.30.559.10">
    <property type="entry name" value="Chloramphenicol acetyltransferase-like domain"/>
    <property type="match status" value="2"/>
</dbReference>
<evidence type="ECO:0000313" key="2">
    <source>
        <dbReference type="Proteomes" id="UP001175228"/>
    </source>
</evidence>
<keyword evidence="2" id="KW-1185">Reference proteome</keyword>
<sequence length="476" mass="52331">MAINQETTRINALYPLTPFDDGYSTSIFITGWLVEGIVDVDVLAGALDRLTAKWRMLAGRLESYNQSTKKSWRIVIPLGDLPPNYQTYSLTTCPTIKPIAFPTILPSTVHSLPSSLFLHPDTPHSSNDWGNRPLTCWHITRLCREGGAEPLTAIGFARPHGVFDGTGAKLIVNALISEIKGLSWTVPPVPKPGTNTNVVLKVLDKHKRSGAVQPVEFAGYTDLKTLGTMKLVFNQLRKRVFQDVQNHLVILKKDMVDFLVADVRQALHCQGKISPRVSTGDCSCCVVMEVVLKAVYAHSADADLRVHCTNLASFRGLLAQYDPEIQNYPHNAFVPLPYPRFTVADLKSLPLHNLSYQLASGRTSLSLAHVHSAEKTFKTATFAAPLHPQTDETFFISNVSATRILEADWTSIGAKRTICGFRYALTALGSPLTNAAYISGHLPDKSVLLDVILTRSRMQALTAEVDRLEALVAPKA</sequence>
<dbReference type="InterPro" id="IPR023213">
    <property type="entry name" value="CAT-like_dom_sf"/>
</dbReference>
<organism evidence="1 2">
    <name type="scientific">Armillaria luteobubalina</name>
    <dbReference type="NCBI Taxonomy" id="153913"/>
    <lineage>
        <taxon>Eukaryota</taxon>
        <taxon>Fungi</taxon>
        <taxon>Dikarya</taxon>
        <taxon>Basidiomycota</taxon>
        <taxon>Agaricomycotina</taxon>
        <taxon>Agaricomycetes</taxon>
        <taxon>Agaricomycetidae</taxon>
        <taxon>Agaricales</taxon>
        <taxon>Marasmiineae</taxon>
        <taxon>Physalacriaceae</taxon>
        <taxon>Armillaria</taxon>
    </lineage>
</organism>
<dbReference type="AlphaFoldDB" id="A0AA39UQH1"/>
<comment type="caution">
    <text evidence="1">The sequence shown here is derived from an EMBL/GenBank/DDBJ whole genome shotgun (WGS) entry which is preliminary data.</text>
</comment>
<proteinExistence type="predicted"/>
<dbReference type="EMBL" id="JAUEPU010000011">
    <property type="protein sequence ID" value="KAK0498298.1"/>
    <property type="molecule type" value="Genomic_DNA"/>
</dbReference>
<evidence type="ECO:0000313" key="1">
    <source>
        <dbReference type="EMBL" id="KAK0498298.1"/>
    </source>
</evidence>
<accession>A0AA39UQH1</accession>
<reference evidence="1" key="1">
    <citation type="submission" date="2023-06" db="EMBL/GenBank/DDBJ databases">
        <authorList>
            <consortium name="Lawrence Berkeley National Laboratory"/>
            <person name="Ahrendt S."/>
            <person name="Sahu N."/>
            <person name="Indic B."/>
            <person name="Wong-Bajracharya J."/>
            <person name="Merenyi Z."/>
            <person name="Ke H.-M."/>
            <person name="Monk M."/>
            <person name="Kocsube S."/>
            <person name="Drula E."/>
            <person name="Lipzen A."/>
            <person name="Balint B."/>
            <person name="Henrissat B."/>
            <person name="Andreopoulos B."/>
            <person name="Martin F.M."/>
            <person name="Harder C.B."/>
            <person name="Rigling D."/>
            <person name="Ford K.L."/>
            <person name="Foster G.D."/>
            <person name="Pangilinan J."/>
            <person name="Papanicolaou A."/>
            <person name="Barry K."/>
            <person name="LaButti K."/>
            <person name="Viragh M."/>
            <person name="Koriabine M."/>
            <person name="Yan M."/>
            <person name="Riley R."/>
            <person name="Champramary S."/>
            <person name="Plett K.L."/>
            <person name="Tsai I.J."/>
            <person name="Slot J."/>
            <person name="Sipos G."/>
            <person name="Plett J."/>
            <person name="Nagy L.G."/>
            <person name="Grigoriev I.V."/>
        </authorList>
    </citation>
    <scope>NUCLEOTIDE SEQUENCE</scope>
    <source>
        <strain evidence="1">HWK02</strain>
    </source>
</reference>
<gene>
    <name evidence="1" type="ORF">EDD18DRAFT_1071230</name>
</gene>
<dbReference type="Proteomes" id="UP001175228">
    <property type="component" value="Unassembled WGS sequence"/>
</dbReference>
<name>A0AA39UQH1_9AGAR</name>